<dbReference type="EMBL" id="MUXN01000022">
    <property type="protein sequence ID" value="OOC03327.1"/>
    <property type="molecule type" value="Genomic_DNA"/>
</dbReference>
<proteinExistence type="predicted"/>
<evidence type="ECO:0000313" key="4">
    <source>
        <dbReference type="Proteomes" id="UP000188551"/>
    </source>
</evidence>
<dbReference type="Proteomes" id="UP000014137">
    <property type="component" value="Unassembled WGS sequence"/>
</dbReference>
<evidence type="ECO:0000313" key="1">
    <source>
        <dbReference type="EMBL" id="EMD27846.1"/>
    </source>
</evidence>
<dbReference type="PATRIC" id="fig|1238180.3.peg.2343"/>
<gene>
    <name evidence="2" type="ORF">B0293_27555</name>
    <name evidence="1" type="ORF">C791_1743</name>
</gene>
<accession>M2QMD1</accession>
<dbReference type="EMBL" id="ANMG01000020">
    <property type="protein sequence ID" value="EMD27846.1"/>
    <property type="molecule type" value="Genomic_DNA"/>
</dbReference>
<reference evidence="2 4" key="2">
    <citation type="submission" date="2017-02" db="EMBL/GenBank/DDBJ databases">
        <title>Amycolatopsis azurea DSM 43854 draft genome.</title>
        <authorList>
            <person name="Mayilraj S."/>
        </authorList>
    </citation>
    <scope>NUCLEOTIDE SEQUENCE [LARGE SCALE GENOMIC DNA]</scope>
    <source>
        <strain evidence="2 4">DSM 43854</strain>
    </source>
</reference>
<reference evidence="1 3" key="1">
    <citation type="submission" date="2012-10" db="EMBL/GenBank/DDBJ databases">
        <title>Genome assembly of Amycolatopsis azurea DSM 43854.</title>
        <authorList>
            <person name="Khatri I."/>
            <person name="Kaur I."/>
            <person name="Subramanian S."/>
            <person name="Mayilraj S."/>
        </authorList>
    </citation>
    <scope>NUCLEOTIDE SEQUENCE [LARGE SCALE GENOMIC DNA]</scope>
    <source>
        <strain evidence="1 3">DSM 43854</strain>
    </source>
</reference>
<sequence length="207" mass="22341">MLSSLTAAFLAVSLVLPPTEIPPTEIRPDQVEHIALPCAQAGASADDTDVAQSLNQQLATKMRGYMNSYNTSCARAVVETVRRSGFNERAAAIAIATVIVESSIANLDGGLGDSVGLFQQRASWGSFEQRTDPVWATARFLAVMRQFFPDNAWNDVAIGDVAAAIQRPAAKYRHRYGVEADDAVKIVGELWAQNGEWPLPTGVDRGH</sequence>
<organism evidence="1 3">
    <name type="scientific">Amycolatopsis azurea DSM 43854</name>
    <dbReference type="NCBI Taxonomy" id="1238180"/>
    <lineage>
        <taxon>Bacteria</taxon>
        <taxon>Bacillati</taxon>
        <taxon>Actinomycetota</taxon>
        <taxon>Actinomycetes</taxon>
        <taxon>Pseudonocardiales</taxon>
        <taxon>Pseudonocardiaceae</taxon>
        <taxon>Amycolatopsis</taxon>
    </lineage>
</organism>
<keyword evidence="4" id="KW-1185">Reference proteome</keyword>
<name>M2QMD1_9PSEU</name>
<dbReference type="AlphaFoldDB" id="M2QMD1"/>
<dbReference type="RefSeq" id="WP_005154614.1">
    <property type="nucleotide sequence ID" value="NZ_ANMG01000020.1"/>
</dbReference>
<protein>
    <submittedName>
        <fullName evidence="1">Uncharacterized protein</fullName>
    </submittedName>
</protein>
<comment type="caution">
    <text evidence="1">The sequence shown here is derived from an EMBL/GenBank/DDBJ whole genome shotgun (WGS) entry which is preliminary data.</text>
</comment>
<dbReference type="OrthoDB" id="7671932at2"/>
<evidence type="ECO:0000313" key="2">
    <source>
        <dbReference type="EMBL" id="OOC03327.1"/>
    </source>
</evidence>
<dbReference type="Proteomes" id="UP000188551">
    <property type="component" value="Unassembled WGS sequence"/>
</dbReference>
<evidence type="ECO:0000313" key="3">
    <source>
        <dbReference type="Proteomes" id="UP000014137"/>
    </source>
</evidence>